<dbReference type="PANTHER" id="PTHR44085:SF2">
    <property type="entry name" value="SEPIAPTERIN REDUCTASE"/>
    <property type="match status" value="1"/>
</dbReference>
<dbReference type="GO" id="GO:0006729">
    <property type="term" value="P:tetrahydrobiopterin biosynthetic process"/>
    <property type="evidence" value="ECO:0007669"/>
    <property type="project" value="InterPro"/>
</dbReference>
<name>A0A367KM54_RHIST</name>
<dbReference type="STRING" id="4846.A0A367KM54"/>
<evidence type="ECO:0000256" key="7">
    <source>
        <dbReference type="ARBA" id="ARBA00023002"/>
    </source>
</evidence>
<dbReference type="Gene3D" id="3.40.50.720">
    <property type="entry name" value="NAD(P)-binding Rossmann-like Domain"/>
    <property type="match status" value="1"/>
</dbReference>
<organism evidence="8 9">
    <name type="scientific">Rhizopus stolonifer</name>
    <name type="common">Rhizopus nigricans</name>
    <dbReference type="NCBI Taxonomy" id="4846"/>
    <lineage>
        <taxon>Eukaryota</taxon>
        <taxon>Fungi</taxon>
        <taxon>Fungi incertae sedis</taxon>
        <taxon>Mucoromycota</taxon>
        <taxon>Mucoromycotina</taxon>
        <taxon>Mucoromycetes</taxon>
        <taxon>Mucorales</taxon>
        <taxon>Mucorineae</taxon>
        <taxon>Rhizopodaceae</taxon>
        <taxon>Rhizopus</taxon>
    </lineage>
</organism>
<keyword evidence="7" id="KW-0560">Oxidoreductase</keyword>
<dbReference type="NCBIfam" id="TIGR01500">
    <property type="entry name" value="sepiapter_red"/>
    <property type="match status" value="1"/>
</dbReference>
<dbReference type="InterPro" id="IPR006393">
    <property type="entry name" value="Sepiapterin_red"/>
</dbReference>
<evidence type="ECO:0000256" key="4">
    <source>
        <dbReference type="ARBA" id="ARBA00019170"/>
    </source>
</evidence>
<evidence type="ECO:0000313" key="8">
    <source>
        <dbReference type="EMBL" id="RCI03303.1"/>
    </source>
</evidence>
<dbReference type="Pfam" id="PF00106">
    <property type="entry name" value="adh_short"/>
    <property type="match status" value="1"/>
</dbReference>
<dbReference type="GO" id="GO:0005737">
    <property type="term" value="C:cytoplasm"/>
    <property type="evidence" value="ECO:0007669"/>
    <property type="project" value="UniProtKB-SubCell"/>
</dbReference>
<protein>
    <recommendedName>
        <fullName evidence="4">Sepiapterin reductase</fullName>
        <ecNumber evidence="3">1.1.1.153</ecNumber>
    </recommendedName>
</protein>
<evidence type="ECO:0000313" key="9">
    <source>
        <dbReference type="Proteomes" id="UP000253551"/>
    </source>
</evidence>
<dbReference type="AlphaFoldDB" id="A0A367KM54"/>
<dbReference type="PRINTS" id="PR00081">
    <property type="entry name" value="GDHRDH"/>
</dbReference>
<dbReference type="InterPro" id="IPR002347">
    <property type="entry name" value="SDR_fam"/>
</dbReference>
<reference evidence="8 9" key="1">
    <citation type="journal article" date="2018" name="G3 (Bethesda)">
        <title>Phylogenetic and Phylogenomic Definition of Rhizopus Species.</title>
        <authorList>
            <person name="Gryganskyi A.P."/>
            <person name="Golan J."/>
            <person name="Dolatabadi S."/>
            <person name="Mondo S."/>
            <person name="Robb S."/>
            <person name="Idnurm A."/>
            <person name="Muszewska A."/>
            <person name="Steczkiewicz K."/>
            <person name="Masonjones S."/>
            <person name="Liao H.L."/>
            <person name="Gajdeczka M.T."/>
            <person name="Anike F."/>
            <person name="Vuek A."/>
            <person name="Anishchenko I.M."/>
            <person name="Voigt K."/>
            <person name="de Hoog G.S."/>
            <person name="Smith M.E."/>
            <person name="Heitman J."/>
            <person name="Vilgalys R."/>
            <person name="Stajich J.E."/>
        </authorList>
    </citation>
    <scope>NUCLEOTIDE SEQUENCE [LARGE SCALE GENOMIC DNA]</scope>
    <source>
        <strain evidence="8 9">LSU 92-RS-03</strain>
    </source>
</reference>
<evidence type="ECO:0000256" key="1">
    <source>
        <dbReference type="ARBA" id="ARBA00004496"/>
    </source>
</evidence>
<dbReference type="OrthoDB" id="153074at2759"/>
<keyword evidence="6" id="KW-0521">NADP</keyword>
<dbReference type="EC" id="1.1.1.153" evidence="3"/>
<keyword evidence="9" id="KW-1185">Reference proteome</keyword>
<dbReference type="SUPFAM" id="SSF51735">
    <property type="entry name" value="NAD(P)-binding Rossmann-fold domains"/>
    <property type="match status" value="1"/>
</dbReference>
<comment type="subcellular location">
    <subcellularLocation>
        <location evidence="1">Cytoplasm</location>
    </subcellularLocation>
</comment>
<dbReference type="Proteomes" id="UP000253551">
    <property type="component" value="Unassembled WGS sequence"/>
</dbReference>
<evidence type="ECO:0000256" key="2">
    <source>
        <dbReference type="ARBA" id="ARBA00010483"/>
    </source>
</evidence>
<comment type="caution">
    <text evidence="8">The sequence shown here is derived from an EMBL/GenBank/DDBJ whole genome shotgun (WGS) entry which is preliminary data.</text>
</comment>
<sequence>MLLKHTVYVITGANRGFGKAIANTIASNTQEKTSVILVGRSRAELETIQLANVDTHFIANVSLEGSIQVEETIIKPLEEMMNDWRESDIAPVTKVVLVNNAGSTGDLSKKVQDYTVEEIQAYTDLNVTSYISIITGFIRLFNKYASVTMTIVNISSLLAVQALPNWGLYATGKAARYMLLKVIAKEEPSIRTLSYSPGPLDNPMQKTVRETLADDEQKKLYTKMANEGQLVKMEDSALKLYQLISQDKFESGSHIDYYDE</sequence>
<proteinExistence type="inferred from homology"/>
<dbReference type="InterPro" id="IPR051721">
    <property type="entry name" value="Biopterin_syn/organic_redct"/>
</dbReference>
<evidence type="ECO:0000256" key="3">
    <source>
        <dbReference type="ARBA" id="ARBA00013075"/>
    </source>
</evidence>
<evidence type="ECO:0000256" key="6">
    <source>
        <dbReference type="ARBA" id="ARBA00022857"/>
    </source>
</evidence>
<dbReference type="GO" id="GO:0004757">
    <property type="term" value="F:sepiapterin reductase (NADP+) activity"/>
    <property type="evidence" value="ECO:0007669"/>
    <property type="project" value="UniProtKB-EC"/>
</dbReference>
<keyword evidence="5" id="KW-0963">Cytoplasm</keyword>
<dbReference type="EMBL" id="PJQM01001068">
    <property type="protein sequence ID" value="RCI03303.1"/>
    <property type="molecule type" value="Genomic_DNA"/>
</dbReference>
<dbReference type="PANTHER" id="PTHR44085">
    <property type="entry name" value="SEPIAPTERIN REDUCTASE"/>
    <property type="match status" value="1"/>
</dbReference>
<comment type="similarity">
    <text evidence="2">Belongs to the sepiapterin reductase family.</text>
</comment>
<gene>
    <name evidence="8" type="ORF">CU098_005263</name>
</gene>
<accession>A0A367KM54</accession>
<dbReference type="InterPro" id="IPR036291">
    <property type="entry name" value="NAD(P)-bd_dom_sf"/>
</dbReference>
<evidence type="ECO:0000256" key="5">
    <source>
        <dbReference type="ARBA" id="ARBA00022490"/>
    </source>
</evidence>